<dbReference type="InterPro" id="IPR042096">
    <property type="entry name" value="Dihydro-acid_dehy_C"/>
</dbReference>
<keyword evidence="10 15" id="KW-0100">Branched-chain amino acid biosynthesis</keyword>
<dbReference type="AlphaFoldDB" id="A0A934Q7T6"/>
<feature type="domain" description="Dihydroxy-acid/6-phosphogluconate dehydratase C-terminal" evidence="17">
    <location>
        <begin position="371"/>
        <end position="560"/>
    </location>
</feature>
<comment type="similarity">
    <text evidence="2 15">Belongs to the IlvD/Edd family.</text>
</comment>
<evidence type="ECO:0000256" key="13">
    <source>
        <dbReference type="ARBA" id="ARBA00029437"/>
    </source>
</evidence>
<organism evidence="18 19">
    <name type="scientific">Leucobacter chromiisoli</name>
    <dbReference type="NCBI Taxonomy" id="2796471"/>
    <lineage>
        <taxon>Bacteria</taxon>
        <taxon>Bacillati</taxon>
        <taxon>Actinomycetota</taxon>
        <taxon>Actinomycetes</taxon>
        <taxon>Micrococcales</taxon>
        <taxon>Microbacteriaceae</taxon>
        <taxon>Leucobacter</taxon>
    </lineage>
</organism>
<comment type="caution">
    <text evidence="15">Lacks conserved residue(s) required for the propagation of feature annotation.</text>
</comment>
<proteinExistence type="inferred from homology"/>
<evidence type="ECO:0000256" key="6">
    <source>
        <dbReference type="ARBA" id="ARBA00022842"/>
    </source>
</evidence>
<comment type="catalytic activity">
    <reaction evidence="15">
        <text>(2R,3R)-2,3-dihydroxy-3-methylpentanoate = (S)-3-methyl-2-oxopentanoate + H2O</text>
        <dbReference type="Rhea" id="RHEA:27694"/>
        <dbReference type="ChEBI" id="CHEBI:15377"/>
        <dbReference type="ChEBI" id="CHEBI:35146"/>
        <dbReference type="ChEBI" id="CHEBI:49258"/>
        <dbReference type="EC" id="4.2.1.9"/>
    </reaction>
</comment>
<comment type="subunit">
    <text evidence="15">Homodimer.</text>
</comment>
<keyword evidence="7 15" id="KW-0408">Iron</keyword>
<accession>A0A934Q7T6</accession>
<dbReference type="InterPro" id="IPR020558">
    <property type="entry name" value="DiOHA_6PGluconate_deHydtase_CS"/>
</dbReference>
<name>A0A934Q7T6_9MICO</name>
<dbReference type="GO" id="GO:0051537">
    <property type="term" value="F:2 iron, 2 sulfur cluster binding"/>
    <property type="evidence" value="ECO:0007669"/>
    <property type="project" value="UniProtKB-UniRule"/>
</dbReference>
<dbReference type="InterPro" id="IPR000581">
    <property type="entry name" value="ILV_EDD_N"/>
</dbReference>
<keyword evidence="9 15" id="KW-0456">Lyase</keyword>
<evidence type="ECO:0000256" key="11">
    <source>
        <dbReference type="ARBA" id="ARBA00029304"/>
    </source>
</evidence>
<dbReference type="EC" id="4.2.1.9" evidence="14 15"/>
<comment type="cofactor">
    <cofactor evidence="1 15">
        <name>Mg(2+)</name>
        <dbReference type="ChEBI" id="CHEBI:18420"/>
    </cofactor>
</comment>
<dbReference type="GO" id="GO:0009097">
    <property type="term" value="P:isoleucine biosynthetic process"/>
    <property type="evidence" value="ECO:0007669"/>
    <property type="project" value="UniProtKB-UniRule"/>
</dbReference>
<evidence type="ECO:0000256" key="4">
    <source>
        <dbReference type="ARBA" id="ARBA00022714"/>
    </source>
</evidence>
<comment type="function">
    <text evidence="15">Functions in the biosynthesis of branched-chain amino acids. Catalyzes the dehydration of (2R,3R)-2,3-dihydroxy-3-methylpentanoate (2,3-dihydroxy-3-methylvalerate) into 2-oxo-3-methylpentanoate (2-oxo-3-methylvalerate) and of (2R)-2,3-dihydroxy-3-methylbutanoate (2,3-dihydroxyisovalerate) into 2-oxo-3-methylbutanoate (2-oxoisovalerate), the penultimate precursor to L-isoleucine and L-valine, respectively.</text>
</comment>
<evidence type="ECO:0000256" key="8">
    <source>
        <dbReference type="ARBA" id="ARBA00023014"/>
    </source>
</evidence>
<feature type="modified residue" description="N6-carboxylysine" evidence="15">
    <location>
        <position position="128"/>
    </location>
</feature>
<evidence type="ECO:0000259" key="16">
    <source>
        <dbReference type="Pfam" id="PF00920"/>
    </source>
</evidence>
<evidence type="ECO:0000256" key="3">
    <source>
        <dbReference type="ARBA" id="ARBA00022605"/>
    </source>
</evidence>
<feature type="binding site" evidence="15">
    <location>
        <position position="85"/>
    </location>
    <ligand>
        <name>Mg(2+)</name>
        <dbReference type="ChEBI" id="CHEBI:18420"/>
    </ligand>
</feature>
<dbReference type="Proteomes" id="UP000608530">
    <property type="component" value="Unassembled WGS sequence"/>
</dbReference>
<dbReference type="NCBIfam" id="NF002068">
    <property type="entry name" value="PRK00911.1"/>
    <property type="match status" value="1"/>
</dbReference>
<comment type="cofactor">
    <cofactor evidence="15">
        <name>[2Fe-2S] cluster</name>
        <dbReference type="ChEBI" id="CHEBI:190135"/>
    </cofactor>
    <text evidence="15">Binds 1 [2Fe-2S] cluster per subunit. This cluster acts as a Lewis acid cofactor.</text>
</comment>
<evidence type="ECO:0000256" key="9">
    <source>
        <dbReference type="ARBA" id="ARBA00023239"/>
    </source>
</evidence>
<evidence type="ECO:0000259" key="17">
    <source>
        <dbReference type="Pfam" id="PF24877"/>
    </source>
</evidence>
<feature type="binding site" evidence="15">
    <location>
        <position position="53"/>
    </location>
    <ligand>
        <name>[2Fe-2S] cluster</name>
        <dbReference type="ChEBI" id="CHEBI:190135"/>
    </ligand>
</feature>
<evidence type="ECO:0000313" key="19">
    <source>
        <dbReference type="Proteomes" id="UP000608530"/>
    </source>
</evidence>
<keyword evidence="3 15" id="KW-0028">Amino-acid biosynthesis</keyword>
<gene>
    <name evidence="15 18" type="primary">ilvD</name>
    <name evidence="18" type="ORF">JD276_09995</name>
</gene>
<dbReference type="GO" id="GO:0004160">
    <property type="term" value="F:dihydroxy-acid dehydratase activity"/>
    <property type="evidence" value="ECO:0007669"/>
    <property type="project" value="UniProtKB-UniRule"/>
</dbReference>
<dbReference type="InterPro" id="IPR004404">
    <property type="entry name" value="DihydroxyA_deHydtase"/>
</dbReference>
<evidence type="ECO:0000256" key="1">
    <source>
        <dbReference type="ARBA" id="ARBA00001946"/>
    </source>
</evidence>
<comment type="pathway">
    <text evidence="12 15">Amino-acid biosynthesis; L-valine biosynthesis; L-valine from pyruvate: step 3/4.</text>
</comment>
<evidence type="ECO:0000256" key="7">
    <source>
        <dbReference type="ARBA" id="ARBA00023004"/>
    </source>
</evidence>
<keyword evidence="19" id="KW-1185">Reference proteome</keyword>
<feature type="domain" description="Dihydroxy-acid/6-phosphogluconate dehydratase N-terminal" evidence="16">
    <location>
        <begin position="38"/>
        <end position="360"/>
    </location>
</feature>
<dbReference type="SUPFAM" id="SSF143975">
    <property type="entry name" value="IlvD/EDD N-terminal domain-like"/>
    <property type="match status" value="1"/>
</dbReference>
<dbReference type="PROSITE" id="PS00886">
    <property type="entry name" value="ILVD_EDD_1"/>
    <property type="match status" value="1"/>
</dbReference>
<comment type="catalytic activity">
    <reaction evidence="11">
        <text>(2R)-2,3-dihydroxy-3-methylbutanoate = 3-methyl-2-oxobutanoate + H2O</text>
        <dbReference type="Rhea" id="RHEA:24809"/>
        <dbReference type="ChEBI" id="CHEBI:11851"/>
        <dbReference type="ChEBI" id="CHEBI:15377"/>
        <dbReference type="ChEBI" id="CHEBI:49072"/>
        <dbReference type="EC" id="4.2.1.9"/>
    </reaction>
    <physiologicalReaction direction="left-to-right" evidence="11">
        <dbReference type="Rhea" id="RHEA:24810"/>
    </physiologicalReaction>
</comment>
<dbReference type="Pfam" id="PF00920">
    <property type="entry name" value="ILVD_EDD_N"/>
    <property type="match status" value="1"/>
</dbReference>
<feature type="binding site" evidence="15">
    <location>
        <position position="453"/>
    </location>
    <ligand>
        <name>Mg(2+)</name>
        <dbReference type="ChEBI" id="CHEBI:18420"/>
    </ligand>
</feature>
<dbReference type="Pfam" id="PF24877">
    <property type="entry name" value="ILV_EDD_C"/>
    <property type="match status" value="1"/>
</dbReference>
<sequence length="563" mass="58940">MAEIDIKPRSRDVTDGIEKAAARGMLRAVGMGDEDWDKPQIGIASSWNEITPCNLSLDRLAQGAKEGVHAGGGYPMQFGTVSVSDGISMGHEGMHFSLVSREVITDSVETVMMAERLDGSVLLAGCDKSLPGMLMAAARLDLASVFLYAGSIAPGWVKLSDGTEKQVTIIDAFEAVGACKAGTLSEEDLKRVECAIAPGEGACGGMYTANTMACVAEALGMSLPGSAAPPSADRRRDYYAHRSGEAVVNLLRQGITSRDILTKKAFENAITVAMVLGGSTNAVLHLLAIAREAEVELTLDDFTRIGQKSPHLADMKPFGQYVAEDFDRVGGMPVIMKALLDAGLLHGDALTVTGKTVAENLADVDTPLDGKVIRTLDNPLHEGGGLTILSGTLAPEGAVVKTAGFDAETFEGPARVFDRERAAMDALTEGKIGKGDVVVIRYEGPKGGPGMREMLAITGAIKGAGLGKDVLLLTDGRFSGGTTGLCIGHIAPEASDGGPIALVRDGDLIRVDIAARTLDLLVDPTELAARRDSWAPLPPRYTRGVLAKYAKLVRSASEGAITG</sequence>
<dbReference type="FunFam" id="3.50.30.80:FF:000001">
    <property type="entry name" value="Dihydroxy-acid dehydratase"/>
    <property type="match status" value="1"/>
</dbReference>
<feature type="binding site" evidence="15">
    <location>
        <position position="127"/>
    </location>
    <ligand>
        <name>Mg(2+)</name>
        <dbReference type="ChEBI" id="CHEBI:18420"/>
    </ligand>
</feature>
<dbReference type="PANTHER" id="PTHR21000">
    <property type="entry name" value="DIHYDROXY-ACID DEHYDRATASE DAD"/>
    <property type="match status" value="1"/>
</dbReference>
<comment type="caution">
    <text evidence="18">The sequence shown here is derived from an EMBL/GenBank/DDBJ whole genome shotgun (WGS) entry which is preliminary data.</text>
</comment>
<evidence type="ECO:0000256" key="5">
    <source>
        <dbReference type="ARBA" id="ARBA00022723"/>
    </source>
</evidence>
<dbReference type="PROSITE" id="PS00887">
    <property type="entry name" value="ILVD_EDD_2"/>
    <property type="match status" value="1"/>
</dbReference>
<keyword evidence="8 15" id="KW-0411">Iron-sulfur</keyword>
<evidence type="ECO:0000313" key="18">
    <source>
        <dbReference type="EMBL" id="MBK0419366.1"/>
    </source>
</evidence>
<feature type="binding site" description="via carbamate group" evidence="15">
    <location>
        <position position="128"/>
    </location>
    <ligand>
        <name>Mg(2+)</name>
        <dbReference type="ChEBI" id="CHEBI:18420"/>
    </ligand>
</feature>
<protein>
    <recommendedName>
        <fullName evidence="14 15">Dihydroxy-acid dehydratase</fullName>
        <shortName evidence="15">DAD</shortName>
        <ecNumber evidence="14 15">4.2.1.9</ecNumber>
    </recommendedName>
</protein>
<dbReference type="InterPro" id="IPR056740">
    <property type="entry name" value="ILV_EDD_C"/>
</dbReference>
<keyword evidence="6 15" id="KW-0460">Magnesium</keyword>
<dbReference type="HAMAP" id="MF_00012">
    <property type="entry name" value="IlvD"/>
    <property type="match status" value="1"/>
</dbReference>
<dbReference type="EMBL" id="JAEHOH010000012">
    <property type="protein sequence ID" value="MBK0419366.1"/>
    <property type="molecule type" value="Genomic_DNA"/>
</dbReference>
<keyword evidence="4 15" id="KW-0001">2Fe-2S</keyword>
<dbReference type="RefSeq" id="WP_200115499.1">
    <property type="nucleotide sequence ID" value="NZ_JAEHOH010000012.1"/>
</dbReference>
<evidence type="ECO:0000256" key="15">
    <source>
        <dbReference type="HAMAP-Rule" id="MF_00012"/>
    </source>
</evidence>
<dbReference type="PANTHER" id="PTHR21000:SF5">
    <property type="entry name" value="DIHYDROXY-ACID DEHYDRATASE, MITOCHONDRIAL"/>
    <property type="match status" value="1"/>
</dbReference>
<reference evidence="18" key="1">
    <citation type="submission" date="2020-12" db="EMBL/GenBank/DDBJ databases">
        <title>Leucobacter sp. CAS1, isolated from Chromium sludge.</title>
        <authorList>
            <person name="Xu Z."/>
        </authorList>
    </citation>
    <scope>NUCLEOTIDE SEQUENCE</scope>
    <source>
        <strain evidence="18">CSA1</strain>
    </source>
</reference>
<feature type="active site" description="Proton acceptor" evidence="15">
    <location>
        <position position="479"/>
    </location>
</feature>
<dbReference type="GO" id="GO:0009099">
    <property type="term" value="P:L-valine biosynthetic process"/>
    <property type="evidence" value="ECO:0007669"/>
    <property type="project" value="UniProtKB-UniRule"/>
</dbReference>
<dbReference type="NCBIfam" id="TIGR00110">
    <property type="entry name" value="ilvD"/>
    <property type="match status" value="1"/>
</dbReference>
<comment type="pathway">
    <text evidence="13 15">Amino-acid biosynthesis; L-isoleucine biosynthesis; L-isoleucine from 2-oxobutanoate: step 3/4.</text>
</comment>
<keyword evidence="5 15" id="KW-0479">Metal-binding</keyword>
<evidence type="ECO:0000256" key="12">
    <source>
        <dbReference type="ARBA" id="ARBA00029436"/>
    </source>
</evidence>
<dbReference type="Gene3D" id="3.50.30.80">
    <property type="entry name" value="IlvD/EDD C-terminal domain-like"/>
    <property type="match status" value="1"/>
</dbReference>
<evidence type="ECO:0000256" key="10">
    <source>
        <dbReference type="ARBA" id="ARBA00023304"/>
    </source>
</evidence>
<dbReference type="SUPFAM" id="SSF52016">
    <property type="entry name" value="LeuD/IlvD-like"/>
    <property type="match status" value="1"/>
</dbReference>
<evidence type="ECO:0000256" key="14">
    <source>
        <dbReference type="ARBA" id="ARBA00029490"/>
    </source>
</evidence>
<dbReference type="GO" id="GO:0000287">
    <property type="term" value="F:magnesium ion binding"/>
    <property type="evidence" value="ECO:0007669"/>
    <property type="project" value="UniProtKB-UniRule"/>
</dbReference>
<evidence type="ECO:0000256" key="2">
    <source>
        <dbReference type="ARBA" id="ARBA00006486"/>
    </source>
</evidence>
<dbReference type="InterPro" id="IPR037237">
    <property type="entry name" value="IlvD/EDD_N"/>
</dbReference>
<dbReference type="InterPro" id="IPR050165">
    <property type="entry name" value="DHAD_IlvD/Edd"/>
</dbReference>